<dbReference type="eggNOG" id="ENOG502S2VC">
    <property type="taxonomic scope" value="Eukaryota"/>
</dbReference>
<name>C1MJM0_MICPC</name>
<dbReference type="KEGG" id="mpp:MICPUCDRAFT_55013"/>
<evidence type="ECO:0000256" key="1">
    <source>
        <dbReference type="SAM" id="MobiDB-lite"/>
    </source>
</evidence>
<proteinExistence type="predicted"/>
<evidence type="ECO:0000313" key="3">
    <source>
        <dbReference type="Proteomes" id="UP000001876"/>
    </source>
</evidence>
<organism evidence="3">
    <name type="scientific">Micromonas pusilla (strain CCMP1545)</name>
    <name type="common">Picoplanktonic green alga</name>
    <dbReference type="NCBI Taxonomy" id="564608"/>
    <lineage>
        <taxon>Eukaryota</taxon>
        <taxon>Viridiplantae</taxon>
        <taxon>Chlorophyta</taxon>
        <taxon>Mamiellophyceae</taxon>
        <taxon>Mamiellales</taxon>
        <taxon>Mamiellaceae</taxon>
        <taxon>Micromonas</taxon>
    </lineage>
</organism>
<accession>C1MJM0</accession>
<dbReference type="EMBL" id="GG663736">
    <property type="protein sequence ID" value="EEH59219.1"/>
    <property type="molecule type" value="Genomic_DNA"/>
</dbReference>
<protein>
    <submittedName>
        <fullName evidence="2">Predicted protein</fullName>
    </submittedName>
</protein>
<gene>
    <name evidence="2" type="ORF">MICPUCDRAFT_55013</name>
</gene>
<dbReference type="OrthoDB" id="10266294at2759"/>
<dbReference type="GeneID" id="9681873"/>
<dbReference type="AlphaFoldDB" id="C1MJM0"/>
<reference evidence="2 3" key="1">
    <citation type="journal article" date="2009" name="Science">
        <title>Green evolution and dynamic adaptations revealed by genomes of the marine picoeukaryotes Micromonas.</title>
        <authorList>
            <person name="Worden A.Z."/>
            <person name="Lee J.H."/>
            <person name="Mock T."/>
            <person name="Rouze P."/>
            <person name="Simmons M.P."/>
            <person name="Aerts A.L."/>
            <person name="Allen A.E."/>
            <person name="Cuvelier M.L."/>
            <person name="Derelle E."/>
            <person name="Everett M.V."/>
            <person name="Foulon E."/>
            <person name="Grimwood J."/>
            <person name="Gundlach H."/>
            <person name="Henrissat B."/>
            <person name="Napoli C."/>
            <person name="McDonald S.M."/>
            <person name="Parker M.S."/>
            <person name="Rombauts S."/>
            <person name="Salamov A."/>
            <person name="Von Dassow P."/>
            <person name="Badger J.H."/>
            <person name="Coutinho P.M."/>
            <person name="Demir E."/>
            <person name="Dubchak I."/>
            <person name="Gentemann C."/>
            <person name="Eikrem W."/>
            <person name="Gready J.E."/>
            <person name="John U."/>
            <person name="Lanier W."/>
            <person name="Lindquist E.A."/>
            <person name="Lucas S."/>
            <person name="Mayer K.F."/>
            <person name="Moreau H."/>
            <person name="Not F."/>
            <person name="Otillar R."/>
            <person name="Panaud O."/>
            <person name="Pangilinan J."/>
            <person name="Paulsen I."/>
            <person name="Piegu B."/>
            <person name="Poliakov A."/>
            <person name="Robbens S."/>
            <person name="Schmutz J."/>
            <person name="Toulza E."/>
            <person name="Wyss T."/>
            <person name="Zelensky A."/>
            <person name="Zhou K."/>
            <person name="Armbrust E.V."/>
            <person name="Bhattacharya D."/>
            <person name="Goodenough U.W."/>
            <person name="Van de Peer Y."/>
            <person name="Grigoriev I.V."/>
        </authorList>
    </citation>
    <scope>NUCLEOTIDE SEQUENCE [LARGE SCALE GENOMIC DNA]</scope>
    <source>
        <strain evidence="2 3">CCMP1545</strain>
    </source>
</reference>
<evidence type="ECO:0000313" key="2">
    <source>
        <dbReference type="EMBL" id="EEH59219.1"/>
    </source>
</evidence>
<dbReference type="RefSeq" id="XP_003055843.1">
    <property type="nucleotide sequence ID" value="XM_003055797.1"/>
</dbReference>
<sequence>MSATAGPRVALLPHRARARARATRASASSNPPAASSAASAATSTSTTPSSLPGAPTPTQLYAADARQTRYGANVARYLVDLHDHPPGATFNFCGGMMFGLVLSDALRSHLATVAANGESDPAQPVPHTAHRMASLPEYARDASADDATIFHGREIRGVTGARGGVSMVIHLSLANGEDPEGWTSGEREDYAGWLSDRQRRWRDGNVFAEEGFAGFKQKFGEDAFTLHHRFYLHRDMQGGFWLSAEDGCEGVAEEAKPRGRDFGGGASIFGR</sequence>
<feature type="region of interest" description="Disordered" evidence="1">
    <location>
        <begin position="1"/>
        <end position="58"/>
    </location>
</feature>
<dbReference type="Proteomes" id="UP000001876">
    <property type="component" value="Unassembled WGS sequence"/>
</dbReference>
<keyword evidence="3" id="KW-1185">Reference proteome</keyword>
<feature type="compositionally biased region" description="Low complexity" evidence="1">
    <location>
        <begin position="23"/>
        <end position="58"/>
    </location>
</feature>